<proteinExistence type="predicted"/>
<dbReference type="Pfam" id="PF12836">
    <property type="entry name" value="HHH_3"/>
    <property type="match status" value="2"/>
</dbReference>
<dbReference type="Gene3D" id="1.10.150.280">
    <property type="entry name" value="AF1531-like domain"/>
    <property type="match status" value="2"/>
</dbReference>
<organism evidence="2 3">
    <name type="scientific">Sphingobacterium wenxiniae</name>
    <dbReference type="NCBI Taxonomy" id="683125"/>
    <lineage>
        <taxon>Bacteria</taxon>
        <taxon>Pseudomonadati</taxon>
        <taxon>Bacteroidota</taxon>
        <taxon>Sphingobacteriia</taxon>
        <taxon>Sphingobacteriales</taxon>
        <taxon>Sphingobacteriaceae</taxon>
        <taxon>Sphingobacterium</taxon>
    </lineage>
</organism>
<dbReference type="AlphaFoldDB" id="A0A1I6SYT1"/>
<dbReference type="STRING" id="683125.SAMN05660206_105154"/>
<evidence type="ECO:0000313" key="3">
    <source>
        <dbReference type="Proteomes" id="UP000198785"/>
    </source>
</evidence>
<dbReference type="InterPro" id="IPR010994">
    <property type="entry name" value="RuvA_2-like"/>
</dbReference>
<accession>A0A1I6SYT1</accession>
<dbReference type="EMBL" id="FOZZ01000005">
    <property type="protein sequence ID" value="SFS82052.1"/>
    <property type="molecule type" value="Genomic_DNA"/>
</dbReference>
<reference evidence="2 3" key="1">
    <citation type="submission" date="2016-10" db="EMBL/GenBank/DDBJ databases">
        <authorList>
            <person name="de Groot N.N."/>
        </authorList>
    </citation>
    <scope>NUCLEOTIDE SEQUENCE [LARGE SCALE GENOMIC DNA]</scope>
    <source>
        <strain evidence="2 3">DSM 22789</strain>
    </source>
</reference>
<dbReference type="OrthoDB" id="981124at2"/>
<keyword evidence="1" id="KW-0812">Transmembrane</keyword>
<gene>
    <name evidence="2" type="ORF">SAMN05660206_105154</name>
</gene>
<keyword evidence="1" id="KW-0472">Membrane</keyword>
<dbReference type="PANTHER" id="PTHR21180:SF32">
    <property type="entry name" value="ENDONUCLEASE_EXONUCLEASE_PHOSPHATASE FAMILY DOMAIN-CONTAINING PROTEIN 1"/>
    <property type="match status" value="1"/>
</dbReference>
<dbReference type="InterPro" id="IPR051675">
    <property type="entry name" value="Endo/Exo/Phosphatase_dom_1"/>
</dbReference>
<dbReference type="PANTHER" id="PTHR21180">
    <property type="entry name" value="ENDONUCLEASE/EXONUCLEASE/PHOSPHATASE FAMILY DOMAIN-CONTAINING PROTEIN 1"/>
    <property type="match status" value="1"/>
</dbReference>
<keyword evidence="3" id="KW-1185">Reference proteome</keyword>
<dbReference type="SUPFAM" id="SSF47781">
    <property type="entry name" value="RuvA domain 2-like"/>
    <property type="match status" value="3"/>
</dbReference>
<sequence>MKRLIDFFSLTTGERRGLIALFVLIAIVLLIPIGYKYHLSQQQGELTAHIGLLGLPAEEELAEPEEIGLLSSENENHFSKSPVTLSPFNPNNLPVDQWRALGFSDKQIRVIKNYEAKGGRFYSKADVAKIYSISDKDFKRIEPYLRFAEKEKGTQKAESIASFVAKENTPVLLIDMNRADTTEFKRLKGIGSVFANRIVKFRDALGGFHSKEQLREVYGLSEELYASIEGQLSEGERKVKKLSINAIAATELARHPYISKKQADIILRYREQHGSFQSMESLRDIVALNADFLRKIEPYLGFEY</sequence>
<evidence type="ECO:0000313" key="2">
    <source>
        <dbReference type="EMBL" id="SFS82052.1"/>
    </source>
</evidence>
<dbReference type="RefSeq" id="WP_093365279.1">
    <property type="nucleotide sequence ID" value="NZ_FOZZ01000005.1"/>
</dbReference>
<name>A0A1I6SYT1_9SPHI</name>
<protein>
    <submittedName>
        <fullName evidence="2">Helix-hairpin-helix motif-containing protein</fullName>
    </submittedName>
</protein>
<evidence type="ECO:0000256" key="1">
    <source>
        <dbReference type="SAM" id="Phobius"/>
    </source>
</evidence>
<keyword evidence="1" id="KW-1133">Transmembrane helix</keyword>
<feature type="transmembrane region" description="Helical" evidence="1">
    <location>
        <begin position="17"/>
        <end position="35"/>
    </location>
</feature>
<dbReference type="Proteomes" id="UP000198785">
    <property type="component" value="Unassembled WGS sequence"/>
</dbReference>